<dbReference type="InterPro" id="IPR027417">
    <property type="entry name" value="P-loop_NTPase"/>
</dbReference>
<dbReference type="GO" id="GO:0003677">
    <property type="term" value="F:DNA binding"/>
    <property type="evidence" value="ECO:0007669"/>
    <property type="project" value="TreeGrafter"/>
</dbReference>
<keyword evidence="3" id="KW-1185">Reference proteome</keyword>
<keyword evidence="2" id="KW-0547">Nucleotide-binding</keyword>
<dbReference type="SUPFAM" id="SSF52540">
    <property type="entry name" value="P-loop containing nucleoside triphosphate hydrolases"/>
    <property type="match status" value="1"/>
</dbReference>
<organism evidence="2 3">
    <name type="scientific">Haloechinothrix alba</name>
    <dbReference type="NCBI Taxonomy" id="664784"/>
    <lineage>
        <taxon>Bacteria</taxon>
        <taxon>Bacillati</taxon>
        <taxon>Actinomycetota</taxon>
        <taxon>Actinomycetes</taxon>
        <taxon>Pseudonocardiales</taxon>
        <taxon>Pseudonocardiaceae</taxon>
        <taxon>Haloechinothrix</taxon>
    </lineage>
</organism>
<sequence>MSSDGEQWPDPYLSLNPNFAPGDTVDELVNERLLHPECERIFRIKRAPADPGMEGLHLYRHQREAIETASTGQSYVLTTGTGSGKSLAYPILIVDRVLRGRDSGGARKGIKATVVYPMNALANSQRRHIVDAGAQRRASQLYGA</sequence>
<protein>
    <submittedName>
        <fullName evidence="2">DEAD/DEAH box helicase</fullName>
    </submittedName>
</protein>
<dbReference type="GO" id="GO:0004386">
    <property type="term" value="F:helicase activity"/>
    <property type="evidence" value="ECO:0007669"/>
    <property type="project" value="UniProtKB-KW"/>
</dbReference>
<dbReference type="PANTHER" id="PTHR47962:SF5">
    <property type="entry name" value="ATP-DEPENDENT HELICASE LHR-RELATED"/>
    <property type="match status" value="1"/>
</dbReference>
<dbReference type="AlphaFoldDB" id="A0A238YVI5"/>
<keyword evidence="2" id="KW-0378">Hydrolase</keyword>
<name>A0A238YVI5_9PSEU</name>
<dbReference type="RefSeq" id="WP_245818786.1">
    <property type="nucleotide sequence ID" value="NZ_FZNW01000017.1"/>
</dbReference>
<proteinExistence type="predicted"/>
<dbReference type="InterPro" id="IPR052511">
    <property type="entry name" value="ATP-dep_Helicase"/>
</dbReference>
<gene>
    <name evidence="2" type="ORF">SAMN06265360_11747</name>
</gene>
<dbReference type="Gene3D" id="3.40.50.300">
    <property type="entry name" value="P-loop containing nucleotide triphosphate hydrolases"/>
    <property type="match status" value="1"/>
</dbReference>
<evidence type="ECO:0000259" key="1">
    <source>
        <dbReference type="Pfam" id="PF00270"/>
    </source>
</evidence>
<dbReference type="PANTHER" id="PTHR47962">
    <property type="entry name" value="ATP-DEPENDENT HELICASE LHR-RELATED-RELATED"/>
    <property type="match status" value="1"/>
</dbReference>
<evidence type="ECO:0000313" key="3">
    <source>
        <dbReference type="Proteomes" id="UP000198348"/>
    </source>
</evidence>
<keyword evidence="2" id="KW-0347">Helicase</keyword>
<dbReference type="InterPro" id="IPR011545">
    <property type="entry name" value="DEAD/DEAH_box_helicase_dom"/>
</dbReference>
<dbReference type="EMBL" id="FZNW01000017">
    <property type="protein sequence ID" value="SNR74654.1"/>
    <property type="molecule type" value="Genomic_DNA"/>
</dbReference>
<dbReference type="Proteomes" id="UP000198348">
    <property type="component" value="Unassembled WGS sequence"/>
</dbReference>
<dbReference type="GO" id="GO:0005524">
    <property type="term" value="F:ATP binding"/>
    <property type="evidence" value="ECO:0007669"/>
    <property type="project" value="InterPro"/>
</dbReference>
<keyword evidence="2" id="KW-0067">ATP-binding</keyword>
<dbReference type="Pfam" id="PF00270">
    <property type="entry name" value="DEAD"/>
    <property type="match status" value="1"/>
</dbReference>
<evidence type="ECO:0000313" key="2">
    <source>
        <dbReference type="EMBL" id="SNR74654.1"/>
    </source>
</evidence>
<dbReference type="GO" id="GO:0016887">
    <property type="term" value="F:ATP hydrolysis activity"/>
    <property type="evidence" value="ECO:0007669"/>
    <property type="project" value="TreeGrafter"/>
</dbReference>
<feature type="domain" description="DEAD/DEAH-box helicase" evidence="1">
    <location>
        <begin position="60"/>
        <end position="134"/>
    </location>
</feature>
<reference evidence="2 3" key="1">
    <citation type="submission" date="2017-06" db="EMBL/GenBank/DDBJ databases">
        <authorList>
            <person name="Kim H.J."/>
            <person name="Triplett B.A."/>
        </authorList>
    </citation>
    <scope>NUCLEOTIDE SEQUENCE [LARGE SCALE GENOMIC DNA]</scope>
    <source>
        <strain evidence="2 3">DSM 45207</strain>
    </source>
</reference>
<accession>A0A238YVI5</accession>